<dbReference type="UniPathway" id="UPA00077">
    <property type="reaction ID" value="UER00155"/>
</dbReference>
<keyword evidence="7" id="KW-0067">ATP-binding</keyword>
<dbReference type="AlphaFoldDB" id="A0A7W9YMP4"/>
<dbReference type="Proteomes" id="UP000546642">
    <property type="component" value="Unassembled WGS sequence"/>
</dbReference>
<evidence type="ECO:0000256" key="8">
    <source>
        <dbReference type="ARBA" id="ARBA00022909"/>
    </source>
</evidence>
<comment type="catalytic activity">
    <reaction evidence="1">
        <text>6-hydroxymethyl-7,8-dihydropterin + ATP = (7,8-dihydropterin-6-yl)methyl diphosphate + AMP + H(+)</text>
        <dbReference type="Rhea" id="RHEA:11412"/>
        <dbReference type="ChEBI" id="CHEBI:15378"/>
        <dbReference type="ChEBI" id="CHEBI:30616"/>
        <dbReference type="ChEBI" id="CHEBI:44841"/>
        <dbReference type="ChEBI" id="CHEBI:72950"/>
        <dbReference type="ChEBI" id="CHEBI:456215"/>
        <dbReference type="EC" id="2.7.6.3"/>
    </reaction>
</comment>
<name>A0A7W9YMP4_9ACTN</name>
<evidence type="ECO:0000256" key="3">
    <source>
        <dbReference type="ARBA" id="ARBA00013253"/>
    </source>
</evidence>
<dbReference type="GO" id="GO:0046654">
    <property type="term" value="P:tetrahydrofolate biosynthetic process"/>
    <property type="evidence" value="ECO:0007669"/>
    <property type="project" value="UniProtKB-UniPathway"/>
</dbReference>
<keyword evidence="5" id="KW-0547">Nucleotide-binding</keyword>
<accession>A0A7W9YMP4</accession>
<reference evidence="11 12" key="1">
    <citation type="submission" date="2020-08" db="EMBL/GenBank/DDBJ databases">
        <title>Sequencing the genomes of 1000 actinobacteria strains.</title>
        <authorList>
            <person name="Klenk H.-P."/>
        </authorList>
    </citation>
    <scope>NUCLEOTIDE SEQUENCE [LARGE SCALE GENOMIC DNA]</scope>
    <source>
        <strain evidence="11 12">DSM 46659</strain>
    </source>
</reference>
<dbReference type="NCBIfam" id="TIGR01498">
    <property type="entry name" value="folK"/>
    <property type="match status" value="1"/>
</dbReference>
<evidence type="ECO:0000256" key="4">
    <source>
        <dbReference type="ARBA" id="ARBA00022679"/>
    </source>
</evidence>
<dbReference type="InterPro" id="IPR035907">
    <property type="entry name" value="Hppk_sf"/>
</dbReference>
<sequence length="196" mass="20863">MSAERPGEPPQAGEAATSAQDAGAAGPLQARRVILALGSNLGDRMATLQGAVDALSRDPALRITAVSPVYETAPVGGPEQGAYLNAVIAAECALAPAAVLKRTQGVEQEFHRVREVRWGPRTLDIDIIDVEGERDDDPVLTLPHPRAHERAFVLRPWSDIDPDAAVAGRGAVRDLLGAVADQELRRRPDLALRPPE</sequence>
<gene>
    <name evidence="11" type="ORF">HNR23_005062</name>
</gene>
<dbReference type="GO" id="GO:0046656">
    <property type="term" value="P:folic acid biosynthetic process"/>
    <property type="evidence" value="ECO:0007669"/>
    <property type="project" value="UniProtKB-KW"/>
</dbReference>
<dbReference type="GO" id="GO:0005524">
    <property type="term" value="F:ATP binding"/>
    <property type="evidence" value="ECO:0007669"/>
    <property type="project" value="UniProtKB-KW"/>
</dbReference>
<evidence type="ECO:0000256" key="6">
    <source>
        <dbReference type="ARBA" id="ARBA00022777"/>
    </source>
</evidence>
<feature type="domain" description="7,8-dihydro-6-hydroxymethylpterin-pyrophosphokinase" evidence="10">
    <location>
        <begin position="117"/>
        <end position="128"/>
    </location>
</feature>
<dbReference type="CDD" id="cd00483">
    <property type="entry name" value="HPPK"/>
    <property type="match status" value="1"/>
</dbReference>
<keyword evidence="8" id="KW-0289">Folate biosynthesis</keyword>
<evidence type="ECO:0000256" key="7">
    <source>
        <dbReference type="ARBA" id="ARBA00022840"/>
    </source>
</evidence>
<dbReference type="PANTHER" id="PTHR43071">
    <property type="entry name" value="2-AMINO-4-HYDROXY-6-HYDROXYMETHYLDIHYDROPTERIDINE PYROPHOSPHOKINASE"/>
    <property type="match status" value="1"/>
</dbReference>
<proteinExistence type="predicted"/>
<evidence type="ECO:0000259" key="10">
    <source>
        <dbReference type="PROSITE" id="PS00794"/>
    </source>
</evidence>
<dbReference type="Pfam" id="PF01288">
    <property type="entry name" value="HPPK"/>
    <property type="match status" value="1"/>
</dbReference>
<evidence type="ECO:0000256" key="5">
    <source>
        <dbReference type="ARBA" id="ARBA00022741"/>
    </source>
</evidence>
<feature type="region of interest" description="Disordered" evidence="9">
    <location>
        <begin position="1"/>
        <end position="23"/>
    </location>
</feature>
<dbReference type="GO" id="GO:0003848">
    <property type="term" value="F:2-amino-4-hydroxy-6-hydroxymethyldihydropteridine diphosphokinase activity"/>
    <property type="evidence" value="ECO:0007669"/>
    <property type="project" value="UniProtKB-EC"/>
</dbReference>
<dbReference type="PROSITE" id="PS00794">
    <property type="entry name" value="HPPK"/>
    <property type="match status" value="1"/>
</dbReference>
<dbReference type="EMBL" id="JACHDS010000001">
    <property type="protein sequence ID" value="MBB6175002.1"/>
    <property type="molecule type" value="Genomic_DNA"/>
</dbReference>
<evidence type="ECO:0000256" key="2">
    <source>
        <dbReference type="ARBA" id="ARBA00005051"/>
    </source>
</evidence>
<keyword evidence="6 11" id="KW-0418">Kinase</keyword>
<dbReference type="PANTHER" id="PTHR43071:SF1">
    <property type="entry name" value="2-AMINO-4-HYDROXY-6-HYDROXYMETHYLDIHYDROPTERIDINE PYROPHOSPHOKINASE"/>
    <property type="match status" value="1"/>
</dbReference>
<evidence type="ECO:0000256" key="1">
    <source>
        <dbReference type="ARBA" id="ARBA00000198"/>
    </source>
</evidence>
<dbReference type="SUPFAM" id="SSF55083">
    <property type="entry name" value="6-hydroxymethyl-7,8-dihydropterin pyrophosphokinase, HPPK"/>
    <property type="match status" value="1"/>
</dbReference>
<protein>
    <recommendedName>
        <fullName evidence="3">2-amino-4-hydroxy-6-hydroxymethyldihydropteridine diphosphokinase</fullName>
        <ecNumber evidence="3">2.7.6.3</ecNumber>
    </recommendedName>
</protein>
<dbReference type="EC" id="2.7.6.3" evidence="3"/>
<keyword evidence="4" id="KW-0808">Transferase</keyword>
<evidence type="ECO:0000313" key="12">
    <source>
        <dbReference type="Proteomes" id="UP000546642"/>
    </source>
</evidence>
<keyword evidence="12" id="KW-1185">Reference proteome</keyword>
<evidence type="ECO:0000313" key="11">
    <source>
        <dbReference type="EMBL" id="MBB6175002.1"/>
    </source>
</evidence>
<comment type="pathway">
    <text evidence="2">Cofactor biosynthesis; tetrahydrofolate biosynthesis; 2-amino-4-hydroxy-6-hydroxymethyl-7,8-dihydropteridine diphosphate from 7,8-dihydroneopterin triphosphate: step 4/4.</text>
</comment>
<dbReference type="InterPro" id="IPR000550">
    <property type="entry name" value="Hppk"/>
</dbReference>
<comment type="caution">
    <text evidence="11">The sequence shown here is derived from an EMBL/GenBank/DDBJ whole genome shotgun (WGS) entry which is preliminary data.</text>
</comment>
<dbReference type="Gene3D" id="3.30.70.560">
    <property type="entry name" value="7,8-Dihydro-6-hydroxymethylpterin-pyrophosphokinase HPPK"/>
    <property type="match status" value="1"/>
</dbReference>
<organism evidence="11 12">
    <name type="scientific">Nocardiopsis mwathae</name>
    <dbReference type="NCBI Taxonomy" id="1472723"/>
    <lineage>
        <taxon>Bacteria</taxon>
        <taxon>Bacillati</taxon>
        <taxon>Actinomycetota</taxon>
        <taxon>Actinomycetes</taxon>
        <taxon>Streptosporangiales</taxon>
        <taxon>Nocardiopsidaceae</taxon>
        <taxon>Nocardiopsis</taxon>
    </lineage>
</organism>
<evidence type="ECO:0000256" key="9">
    <source>
        <dbReference type="SAM" id="MobiDB-lite"/>
    </source>
</evidence>
<dbReference type="GO" id="GO:0016301">
    <property type="term" value="F:kinase activity"/>
    <property type="evidence" value="ECO:0007669"/>
    <property type="project" value="UniProtKB-KW"/>
</dbReference>
<feature type="compositionally biased region" description="Low complexity" evidence="9">
    <location>
        <begin position="12"/>
        <end position="23"/>
    </location>
</feature>